<sequence>DITLTNCTFVKNSANSGGGLYSWGSNVSVKNSILWANEATQGPPIALDTREECKF</sequence>
<dbReference type="AlphaFoldDB" id="A0A0F9EWN1"/>
<comment type="caution">
    <text evidence="1">The sequence shown here is derived from an EMBL/GenBank/DDBJ whole genome shotgun (WGS) entry which is preliminary data.</text>
</comment>
<dbReference type="SUPFAM" id="SSF51126">
    <property type="entry name" value="Pectin lyase-like"/>
    <property type="match status" value="1"/>
</dbReference>
<reference evidence="1" key="1">
    <citation type="journal article" date="2015" name="Nature">
        <title>Complex archaea that bridge the gap between prokaryotes and eukaryotes.</title>
        <authorList>
            <person name="Spang A."/>
            <person name="Saw J.H."/>
            <person name="Jorgensen S.L."/>
            <person name="Zaremba-Niedzwiedzka K."/>
            <person name="Martijn J."/>
            <person name="Lind A.E."/>
            <person name="van Eijk R."/>
            <person name="Schleper C."/>
            <person name="Guy L."/>
            <person name="Ettema T.J."/>
        </authorList>
    </citation>
    <scope>NUCLEOTIDE SEQUENCE</scope>
</reference>
<accession>A0A0F9EWN1</accession>
<evidence type="ECO:0000313" key="1">
    <source>
        <dbReference type="EMBL" id="KKL28208.1"/>
    </source>
</evidence>
<name>A0A0F9EWN1_9ZZZZ</name>
<organism evidence="1">
    <name type="scientific">marine sediment metagenome</name>
    <dbReference type="NCBI Taxonomy" id="412755"/>
    <lineage>
        <taxon>unclassified sequences</taxon>
        <taxon>metagenomes</taxon>
        <taxon>ecological metagenomes</taxon>
    </lineage>
</organism>
<dbReference type="InterPro" id="IPR011050">
    <property type="entry name" value="Pectin_lyase_fold/virulence"/>
</dbReference>
<gene>
    <name evidence="1" type="ORF">LCGC14_2377430</name>
</gene>
<evidence type="ECO:0008006" key="2">
    <source>
        <dbReference type="Google" id="ProtNLM"/>
    </source>
</evidence>
<feature type="non-terminal residue" evidence="1">
    <location>
        <position position="1"/>
    </location>
</feature>
<proteinExistence type="predicted"/>
<dbReference type="EMBL" id="LAZR01035179">
    <property type="protein sequence ID" value="KKL28208.1"/>
    <property type="molecule type" value="Genomic_DNA"/>
</dbReference>
<protein>
    <recommendedName>
        <fullName evidence="2">Right handed beta helix domain-containing protein</fullName>
    </recommendedName>
</protein>